<accession>A0A2P2MZC4</accession>
<reference evidence="1" key="1">
    <citation type="submission" date="2018-02" db="EMBL/GenBank/DDBJ databases">
        <title>Rhizophora mucronata_Transcriptome.</title>
        <authorList>
            <person name="Meera S.P."/>
            <person name="Sreeshan A."/>
            <person name="Augustine A."/>
        </authorList>
    </citation>
    <scope>NUCLEOTIDE SEQUENCE</scope>
    <source>
        <tissue evidence="1">Leaf</tissue>
    </source>
</reference>
<protein>
    <submittedName>
        <fullName evidence="1">Uncharacterized protein</fullName>
    </submittedName>
</protein>
<dbReference type="EMBL" id="GGEC01055097">
    <property type="protein sequence ID" value="MBX35581.1"/>
    <property type="molecule type" value="Transcribed_RNA"/>
</dbReference>
<proteinExistence type="predicted"/>
<sequence length="45" mass="5192">MSNTCSQRNGTDIKFFAFTATLQVMEAVVLIPNYLPTHRSWYVHC</sequence>
<evidence type="ECO:0000313" key="1">
    <source>
        <dbReference type="EMBL" id="MBX35581.1"/>
    </source>
</evidence>
<organism evidence="1">
    <name type="scientific">Rhizophora mucronata</name>
    <name type="common">Asiatic mangrove</name>
    <dbReference type="NCBI Taxonomy" id="61149"/>
    <lineage>
        <taxon>Eukaryota</taxon>
        <taxon>Viridiplantae</taxon>
        <taxon>Streptophyta</taxon>
        <taxon>Embryophyta</taxon>
        <taxon>Tracheophyta</taxon>
        <taxon>Spermatophyta</taxon>
        <taxon>Magnoliopsida</taxon>
        <taxon>eudicotyledons</taxon>
        <taxon>Gunneridae</taxon>
        <taxon>Pentapetalae</taxon>
        <taxon>rosids</taxon>
        <taxon>fabids</taxon>
        <taxon>Malpighiales</taxon>
        <taxon>Rhizophoraceae</taxon>
        <taxon>Rhizophora</taxon>
    </lineage>
</organism>
<name>A0A2P2MZC4_RHIMU</name>
<dbReference type="AlphaFoldDB" id="A0A2P2MZC4"/>